<dbReference type="eggNOG" id="KOG4658">
    <property type="taxonomic scope" value="Eukaryota"/>
</dbReference>
<keyword evidence="6" id="KW-1185">Reference proteome</keyword>
<keyword evidence="2" id="KW-0611">Plant defense</keyword>
<dbReference type="Gene3D" id="3.40.50.300">
    <property type="entry name" value="P-loop containing nucleotide triphosphate hydrolases"/>
    <property type="match status" value="1"/>
</dbReference>
<dbReference type="SUPFAM" id="SSF52540">
    <property type="entry name" value="P-loop containing nucleoside triphosphate hydrolases"/>
    <property type="match status" value="1"/>
</dbReference>
<reference evidence="6" key="1">
    <citation type="journal article" date="2013" name="Science">
        <title>The Amborella genome and the evolution of flowering plants.</title>
        <authorList>
            <consortium name="Amborella Genome Project"/>
        </authorList>
    </citation>
    <scope>NUCLEOTIDE SEQUENCE [LARGE SCALE GENOMIC DNA]</scope>
</reference>
<dbReference type="PANTHER" id="PTHR23155:SF1205">
    <property type="entry name" value="DISEASE RESISTANCE PROTEIN RPM1"/>
    <property type="match status" value="1"/>
</dbReference>
<feature type="domain" description="Disease resistance protein winged helix" evidence="4">
    <location>
        <begin position="184"/>
        <end position="219"/>
    </location>
</feature>
<evidence type="ECO:0000259" key="3">
    <source>
        <dbReference type="Pfam" id="PF00931"/>
    </source>
</evidence>
<evidence type="ECO:0000313" key="6">
    <source>
        <dbReference type="Proteomes" id="UP000017836"/>
    </source>
</evidence>
<dbReference type="AlphaFoldDB" id="W1P7K5"/>
<sequence>MDVSSLRQELRGYLVDKTFLVVLDDVWSDLVWAEVYTSFPDTGNANRFIITTRIGDVATPLHVSSVVYPLELLSKYDAWSLFSENAFWEEAQNACPLELVDEASLIVKKCGGLPLAIVAIGGMMSKKDRNPRVWAQVQCSLEWKLNNQSNFELVRGDVVRGVLLLTYKDLPPLLKHCCLYCCSYPEDYEISHLKLVRQWIAEGFIEKRPRMIDEEVAEE</sequence>
<name>W1P7K5_AMBTC</name>
<dbReference type="InterPro" id="IPR036388">
    <property type="entry name" value="WH-like_DNA-bd_sf"/>
</dbReference>
<dbReference type="Proteomes" id="UP000017836">
    <property type="component" value="Unassembled WGS sequence"/>
</dbReference>
<proteinExistence type="predicted"/>
<keyword evidence="1" id="KW-0677">Repeat</keyword>
<dbReference type="OMA" id="CEIKVEP"/>
<dbReference type="Pfam" id="PF23559">
    <property type="entry name" value="WHD_DRP"/>
    <property type="match status" value="1"/>
</dbReference>
<dbReference type="InterPro" id="IPR058922">
    <property type="entry name" value="WHD_DRP"/>
</dbReference>
<dbReference type="PANTHER" id="PTHR23155">
    <property type="entry name" value="DISEASE RESISTANCE PROTEIN RP"/>
    <property type="match status" value="1"/>
</dbReference>
<accession>W1P7K5</accession>
<dbReference type="InterPro" id="IPR027417">
    <property type="entry name" value="P-loop_NTPase"/>
</dbReference>
<dbReference type="Gene3D" id="1.10.8.430">
    <property type="entry name" value="Helical domain of apoptotic protease-activating factors"/>
    <property type="match status" value="1"/>
</dbReference>
<feature type="domain" description="NB-ARC" evidence="3">
    <location>
        <begin position="5"/>
        <end position="90"/>
    </location>
</feature>
<evidence type="ECO:0000259" key="4">
    <source>
        <dbReference type="Pfam" id="PF23559"/>
    </source>
</evidence>
<dbReference type="Gramene" id="ERN05862">
    <property type="protein sequence ID" value="ERN05862"/>
    <property type="gene ID" value="AMTR_s00006p00263920"/>
</dbReference>
<protein>
    <submittedName>
        <fullName evidence="5">Uncharacterized protein</fullName>
    </submittedName>
</protein>
<dbReference type="EMBL" id="KI393980">
    <property type="protein sequence ID" value="ERN05862.1"/>
    <property type="molecule type" value="Genomic_DNA"/>
</dbReference>
<evidence type="ECO:0000313" key="5">
    <source>
        <dbReference type="EMBL" id="ERN05862.1"/>
    </source>
</evidence>
<organism evidence="5 6">
    <name type="scientific">Amborella trichopoda</name>
    <dbReference type="NCBI Taxonomy" id="13333"/>
    <lineage>
        <taxon>Eukaryota</taxon>
        <taxon>Viridiplantae</taxon>
        <taxon>Streptophyta</taxon>
        <taxon>Embryophyta</taxon>
        <taxon>Tracheophyta</taxon>
        <taxon>Spermatophyta</taxon>
        <taxon>Magnoliopsida</taxon>
        <taxon>Amborellales</taxon>
        <taxon>Amborellaceae</taxon>
        <taxon>Amborella</taxon>
    </lineage>
</organism>
<dbReference type="InterPro" id="IPR044974">
    <property type="entry name" value="Disease_R_plants"/>
</dbReference>
<gene>
    <name evidence="5" type="ORF">AMTR_s00006p00263920</name>
</gene>
<evidence type="ECO:0000256" key="1">
    <source>
        <dbReference type="ARBA" id="ARBA00022737"/>
    </source>
</evidence>
<dbReference type="PRINTS" id="PR00364">
    <property type="entry name" value="DISEASERSIST"/>
</dbReference>
<dbReference type="Pfam" id="PF00931">
    <property type="entry name" value="NB-ARC"/>
    <property type="match status" value="1"/>
</dbReference>
<dbReference type="Gene3D" id="1.10.10.10">
    <property type="entry name" value="Winged helix-like DNA-binding domain superfamily/Winged helix DNA-binding domain"/>
    <property type="match status" value="1"/>
</dbReference>
<dbReference type="GO" id="GO:0043531">
    <property type="term" value="F:ADP binding"/>
    <property type="evidence" value="ECO:0007669"/>
    <property type="project" value="InterPro"/>
</dbReference>
<dbReference type="InterPro" id="IPR042197">
    <property type="entry name" value="Apaf_helical"/>
</dbReference>
<dbReference type="InterPro" id="IPR002182">
    <property type="entry name" value="NB-ARC"/>
</dbReference>
<dbReference type="HOGENOM" id="CLU_1263085_0_0_1"/>
<evidence type="ECO:0000256" key="2">
    <source>
        <dbReference type="ARBA" id="ARBA00022821"/>
    </source>
</evidence>
<dbReference type="GO" id="GO:0006952">
    <property type="term" value="P:defense response"/>
    <property type="evidence" value="ECO:0007669"/>
    <property type="project" value="InterPro"/>
</dbReference>